<proteinExistence type="predicted"/>
<feature type="coiled-coil region" evidence="1">
    <location>
        <begin position="194"/>
        <end position="231"/>
    </location>
</feature>
<dbReference type="AlphaFoldDB" id="A0A7C4KG95"/>
<protein>
    <submittedName>
        <fullName evidence="5">DUF4349 domain-containing protein</fullName>
    </submittedName>
</protein>
<evidence type="ECO:0000313" key="5">
    <source>
        <dbReference type="EMBL" id="HGS20493.1"/>
    </source>
</evidence>
<feature type="domain" description="DUF4349" evidence="4">
    <location>
        <begin position="106"/>
        <end position="321"/>
    </location>
</feature>
<evidence type="ECO:0000256" key="3">
    <source>
        <dbReference type="SAM" id="Phobius"/>
    </source>
</evidence>
<keyword evidence="1" id="KW-0175">Coiled coil</keyword>
<keyword evidence="3" id="KW-1133">Transmembrane helix</keyword>
<reference evidence="5" key="1">
    <citation type="journal article" date="2020" name="mSystems">
        <title>Genome- and Community-Level Interaction Insights into Carbon Utilization and Element Cycling Functions of Hydrothermarchaeota in Hydrothermal Sediment.</title>
        <authorList>
            <person name="Zhou Z."/>
            <person name="Liu Y."/>
            <person name="Xu W."/>
            <person name="Pan J."/>
            <person name="Luo Z.H."/>
            <person name="Li M."/>
        </authorList>
    </citation>
    <scope>NUCLEOTIDE SEQUENCE [LARGE SCALE GENOMIC DNA]</scope>
    <source>
        <strain evidence="5">SpSt-573</strain>
    </source>
</reference>
<sequence length="351" mass="38251">MVGIFLNARTGKRMELCVWFFRLFHENTIQGGKEMNTRLVSLLIIITFMFTACAPSRSLPMIANQNDAQKAEAPAFSGAASPQEAAQPSRGSAGLADMTASNGVERLVIKNANLSIAVNDPAATLNAIATLATEKKGYVVSSNLYRTTTPNGVEVPAANITIRVPAESLNDTLERIKAMVPDRNTDILSENVSGQDVTKEYTDLNSRLKNLENTEKQLQRIMEDATKTEDVLAVYNQLVSVREQIEVIKGQIKYYEESAALSMIAVNIQSKAAIEPLSIGGWKPVGVARDALQATLDALKFLANAAIWLALFVLPVGLVIFLPLRFLWKLLRRGKKSSKAASVPPVNPPQN</sequence>
<evidence type="ECO:0000256" key="1">
    <source>
        <dbReference type="SAM" id="Coils"/>
    </source>
</evidence>
<feature type="transmembrane region" description="Helical" evidence="3">
    <location>
        <begin position="305"/>
        <end position="328"/>
    </location>
</feature>
<dbReference type="InterPro" id="IPR025645">
    <property type="entry name" value="DUF4349"/>
</dbReference>
<comment type="caution">
    <text evidence="5">The sequence shown here is derived from an EMBL/GenBank/DDBJ whole genome shotgun (WGS) entry which is preliminary data.</text>
</comment>
<dbReference type="EMBL" id="DSYK01000071">
    <property type="protein sequence ID" value="HGS20493.1"/>
    <property type="molecule type" value="Genomic_DNA"/>
</dbReference>
<evidence type="ECO:0000259" key="4">
    <source>
        <dbReference type="Pfam" id="PF14257"/>
    </source>
</evidence>
<keyword evidence="3" id="KW-0812">Transmembrane</keyword>
<dbReference type="Pfam" id="PF14257">
    <property type="entry name" value="DUF4349"/>
    <property type="match status" value="1"/>
</dbReference>
<name>A0A7C4KG95_9CHLR</name>
<organism evidence="5">
    <name type="scientific">Anaerolinea thermolimosa</name>
    <dbReference type="NCBI Taxonomy" id="229919"/>
    <lineage>
        <taxon>Bacteria</taxon>
        <taxon>Bacillati</taxon>
        <taxon>Chloroflexota</taxon>
        <taxon>Anaerolineae</taxon>
        <taxon>Anaerolineales</taxon>
        <taxon>Anaerolineaceae</taxon>
        <taxon>Anaerolinea</taxon>
    </lineage>
</organism>
<feature type="region of interest" description="Disordered" evidence="2">
    <location>
        <begin position="73"/>
        <end position="96"/>
    </location>
</feature>
<gene>
    <name evidence="5" type="ORF">ENT37_01330</name>
</gene>
<accession>A0A7C4KG95</accession>
<keyword evidence="3" id="KW-0472">Membrane</keyword>
<evidence type="ECO:0000256" key="2">
    <source>
        <dbReference type="SAM" id="MobiDB-lite"/>
    </source>
</evidence>